<evidence type="ECO:0000313" key="2">
    <source>
        <dbReference type="EMBL" id="THD23371.1"/>
    </source>
</evidence>
<proteinExistence type="predicted"/>
<protein>
    <submittedName>
        <fullName evidence="2">Uncharacterized protein</fullName>
    </submittedName>
</protein>
<feature type="signal peptide" evidence="1">
    <location>
        <begin position="1"/>
        <end position="16"/>
    </location>
</feature>
<keyword evidence="3" id="KW-1185">Reference proteome</keyword>
<dbReference type="AlphaFoldDB" id="A0A4E0RB77"/>
<keyword evidence="1" id="KW-0732">Signal</keyword>
<dbReference type="Proteomes" id="UP000230066">
    <property type="component" value="Unassembled WGS sequence"/>
</dbReference>
<gene>
    <name evidence="2" type="ORF">D915_005622</name>
</gene>
<comment type="caution">
    <text evidence="2">The sequence shown here is derived from an EMBL/GenBank/DDBJ whole genome shotgun (WGS) entry which is preliminary data.</text>
</comment>
<sequence length="198" mass="23529">MRCCLPLALCLMMAGGNDMDLRTEIWTMVNKYKTYFSLWKKYYEFATNMPSIDIGRLSGCMEKLNFQWREMKALYLRTEMWIMTNKYETFVSHWKMFHKSTRKMPSIDKTRLSEYTEALNSCWLEMKQIFESLERSKSSIIPIVKYCAETADVPKILSSTVTRFDASLKQRMKEAGSALLKRMEQIHFAIDLNYNRKH</sequence>
<name>A0A4E0RB77_FASHE</name>
<dbReference type="EMBL" id="JXXN02002183">
    <property type="protein sequence ID" value="THD23371.1"/>
    <property type="molecule type" value="Genomic_DNA"/>
</dbReference>
<accession>A0A4E0RB77</accession>
<evidence type="ECO:0000313" key="3">
    <source>
        <dbReference type="Proteomes" id="UP000230066"/>
    </source>
</evidence>
<organism evidence="2 3">
    <name type="scientific">Fasciola hepatica</name>
    <name type="common">Liver fluke</name>
    <dbReference type="NCBI Taxonomy" id="6192"/>
    <lineage>
        <taxon>Eukaryota</taxon>
        <taxon>Metazoa</taxon>
        <taxon>Spiralia</taxon>
        <taxon>Lophotrochozoa</taxon>
        <taxon>Platyhelminthes</taxon>
        <taxon>Trematoda</taxon>
        <taxon>Digenea</taxon>
        <taxon>Plagiorchiida</taxon>
        <taxon>Echinostomata</taxon>
        <taxon>Echinostomatoidea</taxon>
        <taxon>Fasciolidae</taxon>
        <taxon>Fasciola</taxon>
    </lineage>
</organism>
<reference evidence="2" key="1">
    <citation type="submission" date="2019-03" db="EMBL/GenBank/DDBJ databases">
        <title>Improved annotation for the trematode Fasciola hepatica.</title>
        <authorList>
            <person name="Choi Y.-J."/>
            <person name="Martin J."/>
            <person name="Mitreva M."/>
        </authorList>
    </citation>
    <scope>NUCLEOTIDE SEQUENCE [LARGE SCALE GENOMIC DNA]</scope>
</reference>
<evidence type="ECO:0000256" key="1">
    <source>
        <dbReference type="SAM" id="SignalP"/>
    </source>
</evidence>
<feature type="chain" id="PRO_5020032517" evidence="1">
    <location>
        <begin position="17"/>
        <end position="198"/>
    </location>
</feature>